<comment type="caution">
    <text evidence="1">The sequence shown here is derived from an EMBL/GenBank/DDBJ whole genome shotgun (WGS) entry which is preliminary data.</text>
</comment>
<keyword evidence="2" id="KW-1185">Reference proteome</keyword>
<reference evidence="1 2" key="1">
    <citation type="submission" date="2023-12" db="EMBL/GenBank/DDBJ databases">
        <title>Pseudomonas sp. T5W1.</title>
        <authorList>
            <person name="Maltman C."/>
        </authorList>
    </citation>
    <scope>NUCLEOTIDE SEQUENCE [LARGE SCALE GENOMIC DNA]</scope>
    <source>
        <strain evidence="1 2">T5W1</strain>
    </source>
</reference>
<proteinExistence type="predicted"/>
<organism evidence="1 2">
    <name type="scientific">Pseudomonas spirodelae</name>
    <dbReference type="NCBI Taxonomy" id="3101751"/>
    <lineage>
        <taxon>Bacteria</taxon>
        <taxon>Pseudomonadati</taxon>
        <taxon>Pseudomonadota</taxon>
        <taxon>Gammaproteobacteria</taxon>
        <taxon>Pseudomonadales</taxon>
        <taxon>Pseudomonadaceae</taxon>
        <taxon>Pseudomonas</taxon>
    </lineage>
</organism>
<dbReference type="InterPro" id="IPR047737">
    <property type="entry name" value="LysC"/>
</dbReference>
<accession>A0ABU5P952</accession>
<dbReference type="RefSeq" id="WP_322949125.1">
    <property type="nucleotide sequence ID" value="NZ_JAYEET010000034.1"/>
</dbReference>
<gene>
    <name evidence="1" type="primary">lysC</name>
    <name evidence="1" type="ORF">SOP97_10065</name>
</gene>
<dbReference type="Pfam" id="PF23793">
    <property type="entry name" value="LysC"/>
    <property type="match status" value="1"/>
</dbReference>
<sequence>MKIQILGIGQIGLCLALLSGCATVPPSPEQTLIVTGCPAVVPCVLPASSPSTNGELLTETERAELAWAECAAQVDMIYSHQQPRADP</sequence>
<evidence type="ECO:0000313" key="2">
    <source>
        <dbReference type="Proteomes" id="UP001292571"/>
    </source>
</evidence>
<name>A0ABU5P952_9PSED</name>
<evidence type="ECO:0000313" key="1">
    <source>
        <dbReference type="EMBL" id="MEA1606156.1"/>
    </source>
</evidence>
<dbReference type="PROSITE" id="PS51257">
    <property type="entry name" value="PROKAR_LIPOPROTEIN"/>
    <property type="match status" value="1"/>
</dbReference>
<protein>
    <submittedName>
        <fullName evidence="1">Rz1-like lysis system protein LysC</fullName>
    </submittedName>
</protein>
<dbReference type="InterPro" id="IPR058979">
    <property type="entry name" value="LysC-like"/>
</dbReference>
<dbReference type="EMBL" id="JAYEET010000034">
    <property type="protein sequence ID" value="MEA1606156.1"/>
    <property type="molecule type" value="Genomic_DNA"/>
</dbReference>
<dbReference type="NCBIfam" id="NF038368">
    <property type="entry name" value="P2_Rz1"/>
    <property type="match status" value="1"/>
</dbReference>
<dbReference type="Proteomes" id="UP001292571">
    <property type="component" value="Unassembled WGS sequence"/>
</dbReference>